<protein>
    <submittedName>
        <fullName evidence="1">Uncharacterized protein</fullName>
    </submittedName>
</protein>
<accession>A0A7W5H8M7</accession>
<gene>
    <name evidence="1" type="ORF">FHS27_005004</name>
</gene>
<sequence length="103" mass="11767">MYSFQSANQGCHAGSLRVPKVVASFSPRKTHVFCRVSAIERVSAISIAPARLSPRDPKLANLRRDYRALAFQPRSKFIRRLLRLLRAGRRKIMLGLTAWSIFR</sequence>
<organism evidence="1 2">
    <name type="scientific">Aporhodopirellula rubra</name>
    <dbReference type="NCBI Taxonomy" id="980271"/>
    <lineage>
        <taxon>Bacteria</taxon>
        <taxon>Pseudomonadati</taxon>
        <taxon>Planctomycetota</taxon>
        <taxon>Planctomycetia</taxon>
        <taxon>Pirellulales</taxon>
        <taxon>Pirellulaceae</taxon>
        <taxon>Aporhodopirellula</taxon>
    </lineage>
</organism>
<dbReference type="Proteomes" id="UP000536179">
    <property type="component" value="Unassembled WGS sequence"/>
</dbReference>
<keyword evidence="2" id="KW-1185">Reference proteome</keyword>
<dbReference type="AlphaFoldDB" id="A0A7W5H8M7"/>
<evidence type="ECO:0000313" key="2">
    <source>
        <dbReference type="Proteomes" id="UP000536179"/>
    </source>
</evidence>
<name>A0A7W5H8M7_9BACT</name>
<proteinExistence type="predicted"/>
<dbReference type="EMBL" id="JACHXU010000021">
    <property type="protein sequence ID" value="MBB3209166.1"/>
    <property type="molecule type" value="Genomic_DNA"/>
</dbReference>
<reference evidence="1 2" key="1">
    <citation type="submission" date="2020-08" db="EMBL/GenBank/DDBJ databases">
        <title>Genomic Encyclopedia of Type Strains, Phase III (KMG-III): the genomes of soil and plant-associated and newly described type strains.</title>
        <authorList>
            <person name="Whitman W."/>
        </authorList>
    </citation>
    <scope>NUCLEOTIDE SEQUENCE [LARGE SCALE GENOMIC DNA]</scope>
    <source>
        <strain evidence="1 2">CECT 8075</strain>
    </source>
</reference>
<comment type="caution">
    <text evidence="1">The sequence shown here is derived from an EMBL/GenBank/DDBJ whole genome shotgun (WGS) entry which is preliminary data.</text>
</comment>
<evidence type="ECO:0000313" key="1">
    <source>
        <dbReference type="EMBL" id="MBB3209166.1"/>
    </source>
</evidence>